<accession>A0A1G2S584</accession>
<reference evidence="11 12" key="1">
    <citation type="journal article" date="2016" name="Nat. Commun.">
        <title>Thousands of microbial genomes shed light on interconnected biogeochemical processes in an aquifer system.</title>
        <authorList>
            <person name="Anantharaman K."/>
            <person name="Brown C.T."/>
            <person name="Hug L.A."/>
            <person name="Sharon I."/>
            <person name="Castelle C.J."/>
            <person name="Probst A.J."/>
            <person name="Thomas B.C."/>
            <person name="Singh A."/>
            <person name="Wilkins M.J."/>
            <person name="Karaoz U."/>
            <person name="Brodie E.L."/>
            <person name="Williams K.H."/>
            <person name="Hubbard S.S."/>
            <person name="Banfield J.F."/>
        </authorList>
    </citation>
    <scope>NUCLEOTIDE SEQUENCE [LARGE SCALE GENOMIC DNA]</scope>
</reference>
<dbReference type="Gene3D" id="3.40.50.300">
    <property type="entry name" value="P-loop containing nucleotide triphosphate hydrolases"/>
    <property type="match status" value="2"/>
</dbReference>
<dbReference type="InterPro" id="IPR012340">
    <property type="entry name" value="NA-bd_OB-fold"/>
</dbReference>
<evidence type="ECO:0000256" key="4">
    <source>
        <dbReference type="ARBA" id="ARBA00022806"/>
    </source>
</evidence>
<keyword evidence="5" id="KW-0067">ATP-binding</keyword>
<dbReference type="Pfam" id="PF17191">
    <property type="entry name" value="RecG_wedge"/>
    <property type="match status" value="1"/>
</dbReference>
<keyword evidence="3" id="KW-0378">Hydrolase</keyword>
<gene>
    <name evidence="11" type="ORF">A2675_02465</name>
</gene>
<dbReference type="Pfam" id="PF19833">
    <property type="entry name" value="RecG_dom3_C"/>
    <property type="match status" value="1"/>
</dbReference>
<evidence type="ECO:0000259" key="10">
    <source>
        <dbReference type="PROSITE" id="PS51194"/>
    </source>
</evidence>
<keyword evidence="1" id="KW-0547">Nucleotide-binding</keyword>
<dbReference type="InterPro" id="IPR011545">
    <property type="entry name" value="DEAD/DEAH_box_helicase_dom"/>
</dbReference>
<dbReference type="PANTHER" id="PTHR47964:SF1">
    <property type="entry name" value="ATP-DEPENDENT DNA HELICASE HOMOLOG RECG, CHLOROPLASTIC"/>
    <property type="match status" value="1"/>
</dbReference>
<dbReference type="InterPro" id="IPR045562">
    <property type="entry name" value="RecG_dom3_C"/>
</dbReference>
<dbReference type="SMART" id="SM00490">
    <property type="entry name" value="HELICc"/>
    <property type="match status" value="1"/>
</dbReference>
<dbReference type="PANTHER" id="PTHR47964">
    <property type="entry name" value="ATP-DEPENDENT DNA HELICASE HOMOLOG RECG, CHLOROPLASTIC"/>
    <property type="match status" value="1"/>
</dbReference>
<keyword evidence="7" id="KW-0234">DNA repair</keyword>
<dbReference type="InterPro" id="IPR014001">
    <property type="entry name" value="Helicase_ATP-bd"/>
</dbReference>
<evidence type="ECO:0000256" key="7">
    <source>
        <dbReference type="ARBA" id="ARBA00023204"/>
    </source>
</evidence>
<evidence type="ECO:0000313" key="11">
    <source>
        <dbReference type="EMBL" id="OHA80255.1"/>
    </source>
</evidence>
<dbReference type="GO" id="GO:0006281">
    <property type="term" value="P:DNA repair"/>
    <property type="evidence" value="ECO:0007669"/>
    <property type="project" value="UniProtKB-KW"/>
</dbReference>
<dbReference type="Proteomes" id="UP000176997">
    <property type="component" value="Unassembled WGS sequence"/>
</dbReference>
<dbReference type="Pfam" id="PF00271">
    <property type="entry name" value="Helicase_C"/>
    <property type="match status" value="1"/>
</dbReference>
<dbReference type="AlphaFoldDB" id="A0A1G2S584"/>
<dbReference type="PROSITE" id="PS51194">
    <property type="entry name" value="HELICASE_CTER"/>
    <property type="match status" value="1"/>
</dbReference>
<feature type="domain" description="Helicase C-terminal" evidence="10">
    <location>
        <begin position="493"/>
        <end position="658"/>
    </location>
</feature>
<dbReference type="GO" id="GO:0003677">
    <property type="term" value="F:DNA binding"/>
    <property type="evidence" value="ECO:0007669"/>
    <property type="project" value="UniProtKB-KW"/>
</dbReference>
<comment type="caution">
    <text evidence="11">The sequence shown here is derived from an EMBL/GenBank/DDBJ whole genome shotgun (WGS) entry which is preliminary data.</text>
</comment>
<evidence type="ECO:0000256" key="2">
    <source>
        <dbReference type="ARBA" id="ARBA00022763"/>
    </source>
</evidence>
<evidence type="ECO:0000256" key="1">
    <source>
        <dbReference type="ARBA" id="ARBA00022741"/>
    </source>
</evidence>
<dbReference type="GO" id="GO:0005524">
    <property type="term" value="F:ATP binding"/>
    <property type="evidence" value="ECO:0007669"/>
    <property type="project" value="UniProtKB-KW"/>
</dbReference>
<dbReference type="PROSITE" id="PS51192">
    <property type="entry name" value="HELICASE_ATP_BIND_1"/>
    <property type="match status" value="1"/>
</dbReference>
<dbReference type="InterPro" id="IPR033454">
    <property type="entry name" value="RecG_wedge"/>
</dbReference>
<proteinExistence type="predicted"/>
<evidence type="ECO:0000256" key="8">
    <source>
        <dbReference type="ARBA" id="ARBA00049819"/>
    </source>
</evidence>
<dbReference type="SUPFAM" id="SSF50249">
    <property type="entry name" value="Nucleic acid-binding proteins"/>
    <property type="match status" value="1"/>
</dbReference>
<keyword evidence="2" id="KW-0227">DNA damage</keyword>
<dbReference type="CDD" id="cd04488">
    <property type="entry name" value="RecG_wedge_OBF"/>
    <property type="match status" value="1"/>
</dbReference>
<keyword evidence="4" id="KW-0347">Helicase</keyword>
<dbReference type="EMBL" id="MHUS01000031">
    <property type="protein sequence ID" value="OHA80255.1"/>
    <property type="molecule type" value="Genomic_DNA"/>
</dbReference>
<name>A0A1G2S584_9BACT</name>
<dbReference type="Gene3D" id="2.40.50.140">
    <property type="entry name" value="Nucleic acid-binding proteins"/>
    <property type="match status" value="1"/>
</dbReference>
<dbReference type="GO" id="GO:0016787">
    <property type="term" value="F:hydrolase activity"/>
    <property type="evidence" value="ECO:0007669"/>
    <property type="project" value="UniProtKB-KW"/>
</dbReference>
<evidence type="ECO:0000256" key="5">
    <source>
        <dbReference type="ARBA" id="ARBA00022840"/>
    </source>
</evidence>
<dbReference type="InterPro" id="IPR027417">
    <property type="entry name" value="P-loop_NTPase"/>
</dbReference>
<dbReference type="InterPro" id="IPR047112">
    <property type="entry name" value="RecG/Mfd"/>
</dbReference>
<feature type="domain" description="Helicase ATP-binding" evidence="9">
    <location>
        <begin position="291"/>
        <end position="474"/>
    </location>
</feature>
<dbReference type="GO" id="GO:0003678">
    <property type="term" value="F:DNA helicase activity"/>
    <property type="evidence" value="ECO:0007669"/>
    <property type="project" value="TreeGrafter"/>
</dbReference>
<organism evidence="11 12">
    <name type="scientific">Candidatus Yonathbacteria bacterium RIFCSPHIGHO2_01_FULL_51_10</name>
    <dbReference type="NCBI Taxonomy" id="1802723"/>
    <lineage>
        <taxon>Bacteria</taxon>
        <taxon>Candidatus Yonathiibacteriota</taxon>
    </lineage>
</organism>
<protein>
    <recommendedName>
        <fullName evidence="8">Probable DNA 3'-5' helicase RecG</fullName>
    </recommendedName>
</protein>
<dbReference type="InterPro" id="IPR001650">
    <property type="entry name" value="Helicase_C-like"/>
</dbReference>
<keyword evidence="6" id="KW-0238">DNA-binding</keyword>
<dbReference type="STRING" id="1802723.A2675_02465"/>
<dbReference type="Pfam" id="PF00270">
    <property type="entry name" value="DEAD"/>
    <property type="match status" value="1"/>
</dbReference>
<dbReference type="SMART" id="SM00487">
    <property type="entry name" value="DEXDc"/>
    <property type="match status" value="1"/>
</dbReference>
<evidence type="ECO:0000256" key="3">
    <source>
        <dbReference type="ARBA" id="ARBA00022801"/>
    </source>
</evidence>
<dbReference type="SUPFAM" id="SSF52540">
    <property type="entry name" value="P-loop containing nucleoside triphosphate hydrolases"/>
    <property type="match status" value="2"/>
</dbReference>
<evidence type="ECO:0000256" key="6">
    <source>
        <dbReference type="ARBA" id="ARBA00023125"/>
    </source>
</evidence>
<evidence type="ECO:0000259" key="9">
    <source>
        <dbReference type="PROSITE" id="PS51192"/>
    </source>
</evidence>
<sequence>MNKGVSLSLHTPLHEAFRLKPDQWRACERAGIKTLRDLLFHFPSRYEAAEEAGTLTDMHTGDHVTVIGKVKSAATRKAYRKKIPLAEASLSTEHGTMHAVWFHQPYIARKLVVGTFVKLSGKIAERNGKQYLANPDVEEAPVIPEGIFAKSSEKENQNETLTAIYPESAGISSLWLRHHIKTLLAGDLLAELADPIPDDIRERYHLPALAAALVFIHAPRREADALAARKRFAFEEVFFIQLARLRDRARYTESTSFAIDIPESLIDQFTARFPFSFTNAQKNTLATIVDDLTKQTPMLRLLEGDVGSGKTAVAATAAYGVTLGHPKDNKFAKLQVAYMAPTEILARQHFEGFIRLFEGTATPLALITGSECRKFPSKTNPKESTKISRAQLLRWIASGEIPIVIGTHAITSEKVAFKNLALVMIDEQHRFGTRQRAKLTRKNDATPHLLSMTATPIPRTLALTLYGDLDLSVIDEMPPGRKPVATEIVPPRARTAMYEKIRKEIISGRQAYVICPRINEPDPDKASAVIAKSVKEEAARLKREIFPEYEIGVLHGALRPKEKEDVMAAFEDGDINILVATSVVEVGVNVPNATLIVIEGAERFGLAQLHQLRGRVLRSTHQAHCFLLTESSSAHVLERLKALERATTGFALAELDLSLRGTGELSGERQSGISDIGMEAIKNIKLVEAARIEAAKLVARDPELTFSSALLDRVNAIGSHLHFE</sequence>
<dbReference type="NCBIfam" id="NF008168">
    <property type="entry name" value="PRK10917.2-2"/>
    <property type="match status" value="1"/>
</dbReference>
<evidence type="ECO:0000313" key="12">
    <source>
        <dbReference type="Proteomes" id="UP000176997"/>
    </source>
</evidence>